<name>A0A6G0XXV2_9STRA</name>
<reference evidence="2 3" key="1">
    <citation type="submission" date="2019-07" db="EMBL/GenBank/DDBJ databases">
        <title>Genomics analysis of Aphanomyces spp. identifies a new class of oomycete effector associated with host adaptation.</title>
        <authorList>
            <person name="Gaulin E."/>
        </authorList>
    </citation>
    <scope>NUCLEOTIDE SEQUENCE [LARGE SCALE GENOMIC DNA]</scope>
    <source>
        <strain evidence="2 3">ATCC 201684</strain>
    </source>
</reference>
<gene>
    <name evidence="2" type="ORF">Ae201684_000024</name>
</gene>
<dbReference type="Proteomes" id="UP000481153">
    <property type="component" value="Unassembled WGS sequence"/>
</dbReference>
<feature type="region of interest" description="Disordered" evidence="1">
    <location>
        <begin position="66"/>
        <end position="95"/>
    </location>
</feature>
<dbReference type="AlphaFoldDB" id="A0A6G0XXV2"/>
<dbReference type="EMBL" id="VJMJ01000001">
    <property type="protein sequence ID" value="KAF0745569.1"/>
    <property type="molecule type" value="Genomic_DNA"/>
</dbReference>
<proteinExistence type="predicted"/>
<comment type="caution">
    <text evidence="2">The sequence shown here is derived from an EMBL/GenBank/DDBJ whole genome shotgun (WGS) entry which is preliminary data.</text>
</comment>
<evidence type="ECO:0008006" key="4">
    <source>
        <dbReference type="Google" id="ProtNLM"/>
    </source>
</evidence>
<dbReference type="Gene3D" id="3.30.40.10">
    <property type="entry name" value="Zinc/RING finger domain, C3HC4 (zinc finger)"/>
    <property type="match status" value="1"/>
</dbReference>
<protein>
    <recommendedName>
        <fullName evidence="4">TRAF-type domain-containing protein</fullName>
    </recommendedName>
</protein>
<evidence type="ECO:0000313" key="3">
    <source>
        <dbReference type="Proteomes" id="UP000481153"/>
    </source>
</evidence>
<evidence type="ECO:0000256" key="1">
    <source>
        <dbReference type="SAM" id="MobiDB-lite"/>
    </source>
</evidence>
<sequence>MAQIMSSAARTSVPCTACHGLFFLASLAIHQKTCFRKYAFVDIACPSCKSLVRSGVYHNHVASCQGPAAVPPSKPREQQPPRETGPIGSPEPDGRIKCQKCKRSFTPDRVEKHQSVCQAHERVEKMQNQSIEHLQVVTWKPPSREKIKVRSGII</sequence>
<dbReference type="Gene3D" id="3.30.160.60">
    <property type="entry name" value="Classic Zinc Finger"/>
    <property type="match status" value="1"/>
</dbReference>
<accession>A0A6G0XXV2</accession>
<evidence type="ECO:0000313" key="2">
    <source>
        <dbReference type="EMBL" id="KAF0745569.1"/>
    </source>
</evidence>
<dbReference type="InterPro" id="IPR013083">
    <property type="entry name" value="Znf_RING/FYVE/PHD"/>
</dbReference>
<organism evidence="2 3">
    <name type="scientific">Aphanomyces euteiches</name>
    <dbReference type="NCBI Taxonomy" id="100861"/>
    <lineage>
        <taxon>Eukaryota</taxon>
        <taxon>Sar</taxon>
        <taxon>Stramenopiles</taxon>
        <taxon>Oomycota</taxon>
        <taxon>Saprolegniomycetes</taxon>
        <taxon>Saprolegniales</taxon>
        <taxon>Verrucalvaceae</taxon>
        <taxon>Aphanomyces</taxon>
    </lineage>
</organism>
<dbReference type="VEuPathDB" id="FungiDB:AeMF1_003890"/>
<keyword evidence="3" id="KW-1185">Reference proteome</keyword>
<dbReference type="Pfam" id="PF13913">
    <property type="entry name" value="zf-C2HC_2"/>
    <property type="match status" value="1"/>
</dbReference>